<dbReference type="SUPFAM" id="SSF101898">
    <property type="entry name" value="NHL repeat"/>
    <property type="match status" value="1"/>
</dbReference>
<sequence>MYMRILGPLAIVLATVGCDTPQDPPTPLALSVLATGANIAGANGIIFSPDNQLYAASVIGSNITIMDPDSGEILRQLGASDGVSGPDDIDFAPDGSFYWTSILTGEVAGLTPNGERIQAANLGAGVNPITFSDDGRLFVAQCFFGTGLFEVDPKGVIAPRSISENLGPNCGLNGMDWGPDGRLYGPRWFTGEIVSFDVDTREMRLEASGFKTPAAVKFNSKGELYVLDTGTGEVFKQTAQVRTLIATLTPGLDNFAFDHNDRLYVSSFVDGFIKRIEPDGSLTTIQPGGMSHPGGVALLDQQIVVADLHAIRFFDPATGVETRVNRNVLGVGKVGGALNLAADGNNLILVSWVDNDVRVWNPASGEILERYSNLKAPVAAIRYAGQLLATEHGNSRIIALSSDGVTSLFDLPSPTGLVILQDGLYVTDRESGSIYQLGEAGKLLSAPKLIASGLTTPEGIAVRGNDFVILEGATGQIKQVSLDGTQTQLGTIPAGNPAPSSAQPPSMIFNGIAVDASGTIYASGETSRKLYQLKASH</sequence>
<proteinExistence type="predicted"/>
<comment type="caution">
    <text evidence="1">The sequence shown here is derived from an EMBL/GenBank/DDBJ whole genome shotgun (WGS) entry which is preliminary data.</text>
</comment>
<protein>
    <submittedName>
        <fullName evidence="1">SMP-30/gluconolactonase/LRE family protein</fullName>
    </submittedName>
</protein>
<dbReference type="Gene3D" id="2.120.10.30">
    <property type="entry name" value="TolB, C-terminal domain"/>
    <property type="match status" value="2"/>
</dbReference>
<dbReference type="AlphaFoldDB" id="A0A972VUN0"/>
<dbReference type="EMBL" id="JABMOJ010000155">
    <property type="protein sequence ID" value="NQV64565.1"/>
    <property type="molecule type" value="Genomic_DNA"/>
</dbReference>
<accession>A0A972VUN0</accession>
<name>A0A972VUN0_9GAMM</name>
<dbReference type="SUPFAM" id="SSF63829">
    <property type="entry name" value="Calcium-dependent phosphotriesterase"/>
    <property type="match status" value="2"/>
</dbReference>
<dbReference type="PROSITE" id="PS51257">
    <property type="entry name" value="PROKAR_LIPOPROTEIN"/>
    <property type="match status" value="1"/>
</dbReference>
<organism evidence="1 2">
    <name type="scientific">SAR86 cluster bacterium</name>
    <dbReference type="NCBI Taxonomy" id="2030880"/>
    <lineage>
        <taxon>Bacteria</taxon>
        <taxon>Pseudomonadati</taxon>
        <taxon>Pseudomonadota</taxon>
        <taxon>Gammaproteobacteria</taxon>
        <taxon>SAR86 cluster</taxon>
    </lineage>
</organism>
<reference evidence="1" key="1">
    <citation type="submission" date="2020-05" db="EMBL/GenBank/DDBJ databases">
        <title>Sulfur intermediates as new biogeochemical hubs in an aquatic model microbial ecosystem.</title>
        <authorList>
            <person name="Vigneron A."/>
        </authorList>
    </citation>
    <scope>NUCLEOTIDE SEQUENCE</scope>
    <source>
        <strain evidence="1">Bin.250</strain>
    </source>
</reference>
<dbReference type="InterPro" id="IPR051344">
    <property type="entry name" value="Vgb"/>
</dbReference>
<evidence type="ECO:0000313" key="2">
    <source>
        <dbReference type="Proteomes" id="UP000754644"/>
    </source>
</evidence>
<evidence type="ECO:0000313" key="1">
    <source>
        <dbReference type="EMBL" id="NQV64565.1"/>
    </source>
</evidence>
<dbReference type="Gene3D" id="2.130.10.10">
    <property type="entry name" value="YVTN repeat-like/Quinoprotein amine dehydrogenase"/>
    <property type="match status" value="1"/>
</dbReference>
<dbReference type="Proteomes" id="UP000754644">
    <property type="component" value="Unassembled WGS sequence"/>
</dbReference>
<gene>
    <name evidence="1" type="ORF">HQ497_04285</name>
</gene>
<dbReference type="PANTHER" id="PTHR40274">
    <property type="entry name" value="VIRGINIAMYCIN B LYASE"/>
    <property type="match status" value="1"/>
</dbReference>
<dbReference type="InterPro" id="IPR011042">
    <property type="entry name" value="6-blade_b-propeller_TolB-like"/>
</dbReference>
<dbReference type="InterPro" id="IPR015943">
    <property type="entry name" value="WD40/YVTN_repeat-like_dom_sf"/>
</dbReference>
<dbReference type="PANTHER" id="PTHR40274:SF4">
    <property type="entry name" value="BLL1406 PROTEIN"/>
    <property type="match status" value="1"/>
</dbReference>